<dbReference type="PANTHER" id="PTHR43133:SF58">
    <property type="entry name" value="ECF RNA POLYMERASE SIGMA FACTOR SIGD"/>
    <property type="match status" value="1"/>
</dbReference>
<keyword evidence="5" id="KW-0804">Transcription</keyword>
<accession>A0A967E9Q8</accession>
<dbReference type="GO" id="GO:0016987">
    <property type="term" value="F:sigma factor activity"/>
    <property type="evidence" value="ECO:0007669"/>
    <property type="project" value="UniProtKB-KW"/>
</dbReference>
<gene>
    <name evidence="8" type="ORF">G9U51_12710</name>
</gene>
<dbReference type="RefSeq" id="WP_166197308.1">
    <property type="nucleotide sequence ID" value="NZ_JAAOIV010000009.1"/>
</dbReference>
<organism evidence="8 9">
    <name type="scientific">Metallococcus carri</name>
    <dbReference type="NCBI Taxonomy" id="1656884"/>
    <lineage>
        <taxon>Bacteria</taxon>
        <taxon>Bacillati</taxon>
        <taxon>Actinomycetota</taxon>
        <taxon>Actinomycetes</taxon>
        <taxon>Micrococcales</taxon>
        <taxon>Dermacoccaceae</taxon>
        <taxon>Metallococcus</taxon>
    </lineage>
</organism>
<dbReference type="InterPro" id="IPR014284">
    <property type="entry name" value="RNA_pol_sigma-70_dom"/>
</dbReference>
<dbReference type="InterPro" id="IPR039425">
    <property type="entry name" value="RNA_pol_sigma-70-like"/>
</dbReference>
<sequence length="192" mass="20463">MSSVDAQTPLRDLVPLAQAGEDTATQQLMAGVHRIALRYARARLGRYSGTGDAASDIAQEVCVAVLTALPRYADRGAPFEAFVYRIAARKVADLQRDIYRLPAPTDEVPDTEDLAPGPEAVALNLETAAELGRLLDALSEQHREILVLRVAVGLSAEETASALGMSAGAVRVAQHRALTKLRQLVATQGGRP</sequence>
<proteinExistence type="inferred from homology"/>
<feature type="domain" description="RNA polymerase sigma-70 region 2" evidence="6">
    <location>
        <begin position="39"/>
        <end position="97"/>
    </location>
</feature>
<reference evidence="8" key="1">
    <citation type="submission" date="2020-03" db="EMBL/GenBank/DDBJ databases">
        <title>Draft sequencing of Calidifontibacter sp. DB0510.</title>
        <authorList>
            <person name="Kim D.-U."/>
        </authorList>
    </citation>
    <scope>NUCLEOTIDE SEQUENCE</scope>
    <source>
        <strain evidence="8">DB0510</strain>
    </source>
</reference>
<evidence type="ECO:0000313" key="9">
    <source>
        <dbReference type="Proteomes" id="UP000744769"/>
    </source>
</evidence>
<comment type="caution">
    <text evidence="8">The sequence shown here is derived from an EMBL/GenBank/DDBJ whole genome shotgun (WGS) entry which is preliminary data.</text>
</comment>
<dbReference type="SUPFAM" id="SSF88659">
    <property type="entry name" value="Sigma3 and sigma4 domains of RNA polymerase sigma factors"/>
    <property type="match status" value="1"/>
</dbReference>
<keyword evidence="9" id="KW-1185">Reference proteome</keyword>
<dbReference type="GO" id="GO:0003677">
    <property type="term" value="F:DNA binding"/>
    <property type="evidence" value="ECO:0007669"/>
    <property type="project" value="UniProtKB-KW"/>
</dbReference>
<dbReference type="SUPFAM" id="SSF88946">
    <property type="entry name" value="Sigma2 domain of RNA polymerase sigma factors"/>
    <property type="match status" value="1"/>
</dbReference>
<dbReference type="Proteomes" id="UP000744769">
    <property type="component" value="Unassembled WGS sequence"/>
</dbReference>
<keyword evidence="3" id="KW-0731">Sigma factor</keyword>
<dbReference type="PANTHER" id="PTHR43133">
    <property type="entry name" value="RNA POLYMERASE ECF-TYPE SIGMA FACTO"/>
    <property type="match status" value="1"/>
</dbReference>
<evidence type="ECO:0000256" key="2">
    <source>
        <dbReference type="ARBA" id="ARBA00023015"/>
    </source>
</evidence>
<dbReference type="InterPro" id="IPR036388">
    <property type="entry name" value="WH-like_DNA-bd_sf"/>
</dbReference>
<comment type="similarity">
    <text evidence="1">Belongs to the sigma-70 factor family. ECF subfamily.</text>
</comment>
<dbReference type="InterPro" id="IPR007630">
    <property type="entry name" value="RNA_pol_sigma70_r4"/>
</dbReference>
<dbReference type="InterPro" id="IPR013324">
    <property type="entry name" value="RNA_pol_sigma_r3/r4-like"/>
</dbReference>
<dbReference type="NCBIfam" id="NF007230">
    <property type="entry name" value="PRK09648.1"/>
    <property type="match status" value="1"/>
</dbReference>
<evidence type="ECO:0000259" key="7">
    <source>
        <dbReference type="Pfam" id="PF04545"/>
    </source>
</evidence>
<dbReference type="AlphaFoldDB" id="A0A967E9Q8"/>
<feature type="domain" description="RNA polymerase sigma-70 region 4" evidence="7">
    <location>
        <begin position="134"/>
        <end position="183"/>
    </location>
</feature>
<dbReference type="EMBL" id="JAAOIV010000009">
    <property type="protein sequence ID" value="NHN56642.1"/>
    <property type="molecule type" value="Genomic_DNA"/>
</dbReference>
<evidence type="ECO:0000313" key="8">
    <source>
        <dbReference type="EMBL" id="NHN56642.1"/>
    </source>
</evidence>
<dbReference type="Gene3D" id="1.10.1740.10">
    <property type="match status" value="1"/>
</dbReference>
<dbReference type="InterPro" id="IPR013325">
    <property type="entry name" value="RNA_pol_sigma_r2"/>
</dbReference>
<dbReference type="Gene3D" id="1.10.10.10">
    <property type="entry name" value="Winged helix-like DNA-binding domain superfamily/Winged helix DNA-binding domain"/>
    <property type="match status" value="1"/>
</dbReference>
<keyword evidence="4" id="KW-0238">DNA-binding</keyword>
<dbReference type="InterPro" id="IPR007627">
    <property type="entry name" value="RNA_pol_sigma70_r2"/>
</dbReference>
<evidence type="ECO:0000256" key="1">
    <source>
        <dbReference type="ARBA" id="ARBA00010641"/>
    </source>
</evidence>
<dbReference type="GO" id="GO:0006352">
    <property type="term" value="P:DNA-templated transcription initiation"/>
    <property type="evidence" value="ECO:0007669"/>
    <property type="project" value="InterPro"/>
</dbReference>
<keyword evidence="2" id="KW-0805">Transcription regulation</keyword>
<dbReference type="Pfam" id="PF04545">
    <property type="entry name" value="Sigma70_r4"/>
    <property type="match status" value="1"/>
</dbReference>
<evidence type="ECO:0000259" key="6">
    <source>
        <dbReference type="Pfam" id="PF04542"/>
    </source>
</evidence>
<evidence type="ECO:0000256" key="3">
    <source>
        <dbReference type="ARBA" id="ARBA00023082"/>
    </source>
</evidence>
<protein>
    <submittedName>
        <fullName evidence="8">Sigma-70 family RNA polymerase sigma factor</fullName>
    </submittedName>
</protein>
<evidence type="ECO:0000256" key="4">
    <source>
        <dbReference type="ARBA" id="ARBA00023125"/>
    </source>
</evidence>
<dbReference type="CDD" id="cd06171">
    <property type="entry name" value="Sigma70_r4"/>
    <property type="match status" value="1"/>
</dbReference>
<dbReference type="NCBIfam" id="TIGR02937">
    <property type="entry name" value="sigma70-ECF"/>
    <property type="match status" value="1"/>
</dbReference>
<dbReference type="Pfam" id="PF04542">
    <property type="entry name" value="Sigma70_r2"/>
    <property type="match status" value="1"/>
</dbReference>
<evidence type="ECO:0000256" key="5">
    <source>
        <dbReference type="ARBA" id="ARBA00023163"/>
    </source>
</evidence>
<name>A0A967E9Q8_9MICO</name>